<dbReference type="OrthoDB" id="1069523at2759"/>
<evidence type="ECO:0000313" key="7">
    <source>
        <dbReference type="Proteomes" id="UP000796880"/>
    </source>
</evidence>
<dbReference type="GO" id="GO:0045549">
    <property type="term" value="F:9-cis-epoxycarotenoid dioxygenase activity"/>
    <property type="evidence" value="ECO:0007669"/>
    <property type="project" value="TreeGrafter"/>
</dbReference>
<dbReference type="GO" id="GO:0009570">
    <property type="term" value="C:chloroplast stroma"/>
    <property type="evidence" value="ECO:0007669"/>
    <property type="project" value="TreeGrafter"/>
</dbReference>
<dbReference type="PANTHER" id="PTHR10543:SF37">
    <property type="entry name" value="CAROTENOID CLEAVAGE DIOXYGENASE 7, CHLOROPLASTIC"/>
    <property type="match status" value="1"/>
</dbReference>
<dbReference type="InterPro" id="IPR004294">
    <property type="entry name" value="Carotenoid_Oase"/>
</dbReference>
<feature type="binding site" evidence="5">
    <location>
        <position position="130"/>
    </location>
    <ligand>
        <name>Fe cation</name>
        <dbReference type="ChEBI" id="CHEBI:24875"/>
        <note>catalytic</note>
    </ligand>
</feature>
<dbReference type="AlphaFoldDB" id="A0A8K0EAX9"/>
<keyword evidence="2 5" id="KW-0479">Metal-binding</keyword>
<comment type="similarity">
    <text evidence="1">Belongs to the carotenoid oxygenase family.</text>
</comment>
<evidence type="ECO:0000256" key="1">
    <source>
        <dbReference type="ARBA" id="ARBA00006787"/>
    </source>
</evidence>
<keyword evidence="3" id="KW-0560">Oxidoreductase</keyword>
<sequence length="350" mass="39201">MMNGCDSEMESGNKAGDVWDVAAQLLKPILHGVFKMPPTRLLSHYKLDAKKDRLLTVSCSAEDMLLPRSNFIFSGAMTAVCGITPMITALSVNPNKVTSQIYLLPRFPKENGDRDWRVPVEAPSQLWLLHVGNAYQNLDQDGNLEMQIQACACSYQWFNFHKLFGYDWQTGKLDPSIMNIISEGQKGLPHLIQVSIRLDANGVCQKCKVEPLNQWDKSSDFPVINPAFSGRKNTYIYAAASSGSRPALPHFPFDMVAKLNVSNKLVRTWSVGSRRFVGEPIFIPNGAEEDDGYPLAVEFQYAVSVQRCYLVILDPKRIGEADHALVARLEVPKHLNFPLGFHGFWRAADK</sequence>
<dbReference type="Pfam" id="PF03055">
    <property type="entry name" value="RPE65"/>
    <property type="match status" value="1"/>
</dbReference>
<name>A0A8K0EAX9_9ROSA</name>
<evidence type="ECO:0000256" key="2">
    <source>
        <dbReference type="ARBA" id="ARBA00022723"/>
    </source>
</evidence>
<accession>A0A8K0EAX9</accession>
<proteinExistence type="inferred from homology"/>
<dbReference type="EMBL" id="VOIH02000008">
    <property type="protein sequence ID" value="KAF3440062.1"/>
    <property type="molecule type" value="Genomic_DNA"/>
</dbReference>
<keyword evidence="4 5" id="KW-0408">Iron</keyword>
<gene>
    <name evidence="6" type="ORF">FNV43_RR18340</name>
</gene>
<reference evidence="6" key="1">
    <citation type="submission" date="2020-03" db="EMBL/GenBank/DDBJ databases">
        <title>A high-quality chromosome-level genome assembly of a woody plant with both climbing and erect habits, Rhamnella rubrinervis.</title>
        <authorList>
            <person name="Lu Z."/>
            <person name="Yang Y."/>
            <person name="Zhu X."/>
            <person name="Sun Y."/>
        </authorList>
    </citation>
    <scope>NUCLEOTIDE SEQUENCE</scope>
    <source>
        <strain evidence="6">BYM</strain>
        <tissue evidence="6">Leaf</tissue>
    </source>
</reference>
<comment type="caution">
    <text evidence="6">The sequence shown here is derived from an EMBL/GenBank/DDBJ whole genome shotgun (WGS) entry which is preliminary data.</text>
</comment>
<feature type="binding site" evidence="5">
    <location>
        <position position="342"/>
    </location>
    <ligand>
        <name>Fe cation</name>
        <dbReference type="ChEBI" id="CHEBI:24875"/>
        <note>catalytic</note>
    </ligand>
</feature>
<evidence type="ECO:0000313" key="6">
    <source>
        <dbReference type="EMBL" id="KAF3440062.1"/>
    </source>
</evidence>
<dbReference type="GO" id="GO:0016121">
    <property type="term" value="P:carotene catabolic process"/>
    <property type="evidence" value="ECO:0007669"/>
    <property type="project" value="TreeGrafter"/>
</dbReference>
<dbReference type="PANTHER" id="PTHR10543">
    <property type="entry name" value="BETA-CAROTENE DIOXYGENASE"/>
    <property type="match status" value="1"/>
</dbReference>
<keyword evidence="7" id="KW-1185">Reference proteome</keyword>
<evidence type="ECO:0000256" key="3">
    <source>
        <dbReference type="ARBA" id="ARBA00022964"/>
    </source>
</evidence>
<dbReference type="GO" id="GO:0046872">
    <property type="term" value="F:metal ion binding"/>
    <property type="evidence" value="ECO:0007669"/>
    <property type="project" value="UniProtKB-KW"/>
</dbReference>
<comment type="cofactor">
    <cofactor evidence="5">
        <name>Fe(2+)</name>
        <dbReference type="ChEBI" id="CHEBI:29033"/>
    </cofactor>
    <text evidence="5">Binds 1 Fe(2+) ion per subunit.</text>
</comment>
<dbReference type="Proteomes" id="UP000796880">
    <property type="component" value="Unassembled WGS sequence"/>
</dbReference>
<keyword evidence="3" id="KW-0223">Dioxygenase</keyword>
<protein>
    <submittedName>
        <fullName evidence="6">Uncharacterized protein</fullName>
    </submittedName>
</protein>
<organism evidence="6 7">
    <name type="scientific">Rhamnella rubrinervis</name>
    <dbReference type="NCBI Taxonomy" id="2594499"/>
    <lineage>
        <taxon>Eukaryota</taxon>
        <taxon>Viridiplantae</taxon>
        <taxon>Streptophyta</taxon>
        <taxon>Embryophyta</taxon>
        <taxon>Tracheophyta</taxon>
        <taxon>Spermatophyta</taxon>
        <taxon>Magnoliopsida</taxon>
        <taxon>eudicotyledons</taxon>
        <taxon>Gunneridae</taxon>
        <taxon>Pentapetalae</taxon>
        <taxon>rosids</taxon>
        <taxon>fabids</taxon>
        <taxon>Rosales</taxon>
        <taxon>Rhamnaceae</taxon>
        <taxon>rhamnoid group</taxon>
        <taxon>Rhamneae</taxon>
        <taxon>Rhamnella</taxon>
    </lineage>
</organism>
<evidence type="ECO:0000256" key="5">
    <source>
        <dbReference type="PIRSR" id="PIRSR604294-1"/>
    </source>
</evidence>
<evidence type="ECO:0000256" key="4">
    <source>
        <dbReference type="ARBA" id="ARBA00023004"/>
    </source>
</evidence>